<dbReference type="Gene3D" id="1.10.472.10">
    <property type="entry name" value="Cyclin-like"/>
    <property type="match status" value="3"/>
</dbReference>
<dbReference type="EMBL" id="DF973632">
    <property type="protein sequence ID" value="GAU36529.1"/>
    <property type="molecule type" value="Genomic_DNA"/>
</dbReference>
<gene>
    <name evidence="2" type="ORF">TSUD_316550</name>
</gene>
<dbReference type="Proteomes" id="UP000242715">
    <property type="component" value="Unassembled WGS sequence"/>
</dbReference>
<protein>
    <recommendedName>
        <fullName evidence="1">Cyclin C-terminal domain-containing protein</fullName>
    </recommendedName>
</protein>
<dbReference type="InterPro" id="IPR004367">
    <property type="entry name" value="Cyclin_C-dom"/>
</dbReference>
<dbReference type="InterPro" id="IPR036915">
    <property type="entry name" value="Cyclin-like_sf"/>
</dbReference>
<accession>A0A2Z6NYF9</accession>
<proteinExistence type="predicted"/>
<evidence type="ECO:0000313" key="2">
    <source>
        <dbReference type="EMBL" id="GAU36529.1"/>
    </source>
</evidence>
<dbReference type="OrthoDB" id="5590282at2759"/>
<feature type="domain" description="Cyclin C-terminal" evidence="1">
    <location>
        <begin position="87"/>
        <end position="138"/>
    </location>
</feature>
<organism evidence="2 3">
    <name type="scientific">Trifolium subterraneum</name>
    <name type="common">Subterranean clover</name>
    <dbReference type="NCBI Taxonomy" id="3900"/>
    <lineage>
        <taxon>Eukaryota</taxon>
        <taxon>Viridiplantae</taxon>
        <taxon>Streptophyta</taxon>
        <taxon>Embryophyta</taxon>
        <taxon>Tracheophyta</taxon>
        <taxon>Spermatophyta</taxon>
        <taxon>Magnoliopsida</taxon>
        <taxon>eudicotyledons</taxon>
        <taxon>Gunneridae</taxon>
        <taxon>Pentapetalae</taxon>
        <taxon>rosids</taxon>
        <taxon>fabids</taxon>
        <taxon>Fabales</taxon>
        <taxon>Fabaceae</taxon>
        <taxon>Papilionoideae</taxon>
        <taxon>50 kb inversion clade</taxon>
        <taxon>NPAAA clade</taxon>
        <taxon>Hologalegina</taxon>
        <taxon>IRL clade</taxon>
        <taxon>Trifolieae</taxon>
        <taxon>Trifolium</taxon>
    </lineage>
</organism>
<dbReference type="Pfam" id="PF02984">
    <property type="entry name" value="Cyclin_C"/>
    <property type="match status" value="1"/>
</dbReference>
<dbReference type="AlphaFoldDB" id="A0A2Z6NYF9"/>
<dbReference type="SUPFAM" id="SSF47954">
    <property type="entry name" value="Cyclin-like"/>
    <property type="match status" value="1"/>
</dbReference>
<evidence type="ECO:0000313" key="3">
    <source>
        <dbReference type="Proteomes" id="UP000242715"/>
    </source>
</evidence>
<evidence type="ECO:0000259" key="1">
    <source>
        <dbReference type="Pfam" id="PF02984"/>
    </source>
</evidence>
<reference evidence="3" key="1">
    <citation type="journal article" date="2017" name="Front. Plant Sci.">
        <title>Climate Clever Clovers: New Paradigm to Reduce the Environmental Footprint of Ruminants by Breeding Low Methanogenic Forages Utilizing Haplotype Variation.</title>
        <authorList>
            <person name="Kaur P."/>
            <person name="Appels R."/>
            <person name="Bayer P.E."/>
            <person name="Keeble-Gagnere G."/>
            <person name="Wang J."/>
            <person name="Hirakawa H."/>
            <person name="Shirasawa K."/>
            <person name="Vercoe P."/>
            <person name="Stefanova K."/>
            <person name="Durmic Z."/>
            <person name="Nichols P."/>
            <person name="Revell C."/>
            <person name="Isobe S.N."/>
            <person name="Edwards D."/>
            <person name="Erskine W."/>
        </authorList>
    </citation>
    <scope>NUCLEOTIDE SEQUENCE [LARGE SCALE GENOMIC DNA]</scope>
    <source>
        <strain evidence="3">cv. Daliak</strain>
    </source>
</reference>
<name>A0A2Z6NYF9_TRISU</name>
<sequence length="150" mass="17276">MKTRASKKRANTAQQQPQVIVLRRQRVVLGEIPDLSFPQFQPKQKLQVLTMEADVLKSLNFEMGSPNVITFLKRFVGIASKNQKISSLCECLGYESADLEECVTMLHDLYLSRREASFKAVRDKYKQQKFKYVADLPSPPEVPSNYFEEE</sequence>
<keyword evidence="3" id="KW-1185">Reference proteome</keyword>